<dbReference type="SUPFAM" id="SSF53328">
    <property type="entry name" value="Formyltransferase"/>
    <property type="match status" value="1"/>
</dbReference>
<dbReference type="CDD" id="cd08646">
    <property type="entry name" value="FMT_core_Met-tRNA-FMT_N"/>
    <property type="match status" value="1"/>
</dbReference>
<dbReference type="AlphaFoldDB" id="A0A8K0LAA7"/>
<feature type="region of interest" description="Disordered" evidence="2">
    <location>
        <begin position="357"/>
        <end position="377"/>
    </location>
</feature>
<dbReference type="GO" id="GO:0005739">
    <property type="term" value="C:mitochondrion"/>
    <property type="evidence" value="ECO:0007669"/>
    <property type="project" value="TreeGrafter"/>
</dbReference>
<dbReference type="OrthoDB" id="10268103at2759"/>
<keyword evidence="5" id="KW-1185">Reference proteome</keyword>
<dbReference type="PANTHER" id="PTHR11138">
    <property type="entry name" value="METHIONYL-TRNA FORMYLTRANSFERASE"/>
    <property type="match status" value="1"/>
</dbReference>
<feature type="compositionally biased region" description="Low complexity" evidence="2">
    <location>
        <begin position="466"/>
        <end position="490"/>
    </location>
</feature>
<dbReference type="InterPro" id="IPR041711">
    <property type="entry name" value="Met-tRNA-FMT_N"/>
</dbReference>
<dbReference type="InterPro" id="IPR002376">
    <property type="entry name" value="Formyl_transf_N"/>
</dbReference>
<reference evidence="4" key="1">
    <citation type="submission" date="2021-07" db="EMBL/GenBank/DDBJ databases">
        <title>Elsinoe batatas strain:CRI-CJ2 Genome sequencing and assembly.</title>
        <authorList>
            <person name="Huang L."/>
        </authorList>
    </citation>
    <scope>NUCLEOTIDE SEQUENCE</scope>
    <source>
        <strain evidence="4">CRI-CJ2</strain>
    </source>
</reference>
<feature type="domain" description="Formyl transferase N-terminal" evidence="3">
    <location>
        <begin position="41"/>
        <end position="190"/>
    </location>
</feature>
<evidence type="ECO:0000313" key="4">
    <source>
        <dbReference type="EMBL" id="KAG8632152.1"/>
    </source>
</evidence>
<accession>A0A8K0LAA7</accession>
<evidence type="ECO:0000313" key="5">
    <source>
        <dbReference type="Proteomes" id="UP000809789"/>
    </source>
</evidence>
<feature type="compositionally biased region" description="Basic and acidic residues" evidence="2">
    <location>
        <begin position="568"/>
        <end position="579"/>
    </location>
</feature>
<dbReference type="PANTHER" id="PTHR11138:SF5">
    <property type="entry name" value="METHIONYL-TRNA FORMYLTRANSFERASE, MITOCHONDRIAL"/>
    <property type="match status" value="1"/>
</dbReference>
<feature type="region of interest" description="Disordered" evidence="2">
    <location>
        <begin position="606"/>
        <end position="633"/>
    </location>
</feature>
<organism evidence="4 5">
    <name type="scientific">Elsinoe batatas</name>
    <dbReference type="NCBI Taxonomy" id="2601811"/>
    <lineage>
        <taxon>Eukaryota</taxon>
        <taxon>Fungi</taxon>
        <taxon>Dikarya</taxon>
        <taxon>Ascomycota</taxon>
        <taxon>Pezizomycotina</taxon>
        <taxon>Dothideomycetes</taxon>
        <taxon>Dothideomycetidae</taxon>
        <taxon>Myriangiales</taxon>
        <taxon>Elsinoaceae</taxon>
        <taxon>Elsinoe</taxon>
    </lineage>
</organism>
<dbReference type="InterPro" id="IPR036477">
    <property type="entry name" value="Formyl_transf_N_sf"/>
</dbReference>
<protein>
    <recommendedName>
        <fullName evidence="1">methionyl-tRNA formyltransferase</fullName>
        <ecNumber evidence="1">2.1.2.9</ecNumber>
    </recommendedName>
</protein>
<gene>
    <name evidence="4" type="ORF">KVT40_001292</name>
</gene>
<feature type="compositionally biased region" description="Pro residues" evidence="2">
    <location>
        <begin position="491"/>
        <end position="513"/>
    </location>
</feature>
<feature type="region of interest" description="Disordered" evidence="2">
    <location>
        <begin position="441"/>
        <end position="587"/>
    </location>
</feature>
<dbReference type="EMBL" id="JAESVG020000001">
    <property type="protein sequence ID" value="KAG8632152.1"/>
    <property type="molecule type" value="Genomic_DNA"/>
</dbReference>
<proteinExistence type="predicted"/>
<evidence type="ECO:0000256" key="1">
    <source>
        <dbReference type="ARBA" id="ARBA00012261"/>
    </source>
</evidence>
<dbReference type="EC" id="2.1.2.9" evidence="1"/>
<dbReference type="Gene3D" id="3.40.50.12230">
    <property type="match status" value="1"/>
</dbReference>
<dbReference type="Pfam" id="PF00551">
    <property type="entry name" value="Formyl_trans_N"/>
    <property type="match status" value="1"/>
</dbReference>
<dbReference type="Proteomes" id="UP000809789">
    <property type="component" value="Unassembled WGS sequence"/>
</dbReference>
<sequence length="633" mass="70176">MIFRCFLYVRRQACYQWTQRRWQTGGVPSVVVERPKIPPLKILFCGSDEFSIYSLYALCKLPSSVVESIDVVCKTGARVGRGLKDIRHPLIKDAAEQVQLPVHQISTFTSWTPPKPIDLVIAVSFGLLVPPRILSLATYGGLNVHPSFLPDLYGPAPIHWAMLHGDKYSGVTLQTLHPTKFDQGDIVDQTPRPGLELAYSVDRKTNKAAIFRNVDRLGLAGAEMLKENLESGAFLTRRIESTVEGEARHARKINKEDRHIKIHEWTAEELLLRDSVLGLLWDKSTYGDLKQAETFVSGNEWIRDPAAQTKLSHWEDLSELVMSARKGKGGDRNAWFTRIELRSDEPGESPITEFTAIDSPSDHGAETLGNSVSVSEPRTKQRGPFLLRRGTADWVLVFRTKDGRYVGPAYARYSSKATVPINVFVGNLVSAVTQKRRKAKELDQGFKKWRLPSQEAEQQTPPAAPASPNNPRASSSSSSSSSPSSDTSTTTPPPLPPRPNLPVPGSSPPPPSSPTCAPEPSAGTRTNSPKNAPRVTPPRRQTRNKVMVRLPIPGGKPLLRRQRKRPKSRAEARGRERGRTRGSGSGSIRACVLRGMRFRLCRAGRRGRRMSRGRGKRGMVKGGEGRVGRRVCR</sequence>
<evidence type="ECO:0000259" key="3">
    <source>
        <dbReference type="Pfam" id="PF00551"/>
    </source>
</evidence>
<evidence type="ECO:0000256" key="2">
    <source>
        <dbReference type="SAM" id="MobiDB-lite"/>
    </source>
</evidence>
<comment type="caution">
    <text evidence="4">The sequence shown here is derived from an EMBL/GenBank/DDBJ whole genome shotgun (WGS) entry which is preliminary data.</text>
</comment>
<feature type="compositionally biased region" description="Basic residues" evidence="2">
    <location>
        <begin position="558"/>
        <end position="567"/>
    </location>
</feature>
<name>A0A8K0LAA7_9PEZI</name>
<dbReference type="GO" id="GO:0004479">
    <property type="term" value="F:methionyl-tRNA formyltransferase activity"/>
    <property type="evidence" value="ECO:0007669"/>
    <property type="project" value="UniProtKB-EC"/>
</dbReference>
<feature type="compositionally biased region" description="Basic residues" evidence="2">
    <location>
        <begin position="606"/>
        <end position="619"/>
    </location>
</feature>